<dbReference type="InterPro" id="IPR029044">
    <property type="entry name" value="Nucleotide-diphossugar_trans"/>
</dbReference>
<keyword evidence="1" id="KW-0472">Membrane</keyword>
<dbReference type="CDD" id="cd00761">
    <property type="entry name" value="Glyco_tranf_GTA_type"/>
    <property type="match status" value="1"/>
</dbReference>
<evidence type="ECO:0000259" key="2">
    <source>
        <dbReference type="Pfam" id="PF00535"/>
    </source>
</evidence>
<dbReference type="SUPFAM" id="SSF53448">
    <property type="entry name" value="Nucleotide-diphospho-sugar transferases"/>
    <property type="match status" value="1"/>
</dbReference>
<protein>
    <submittedName>
        <fullName evidence="3">Glycosyltransferase family 2 protein</fullName>
    </submittedName>
</protein>
<dbReference type="InterPro" id="IPR001173">
    <property type="entry name" value="Glyco_trans_2-like"/>
</dbReference>
<evidence type="ECO:0000313" key="4">
    <source>
        <dbReference type="Proteomes" id="UP000886724"/>
    </source>
</evidence>
<dbReference type="EMBL" id="DXET01000229">
    <property type="protein sequence ID" value="HIX82379.1"/>
    <property type="molecule type" value="Genomic_DNA"/>
</dbReference>
<reference evidence="3" key="1">
    <citation type="journal article" date="2021" name="PeerJ">
        <title>Extensive microbial diversity within the chicken gut microbiome revealed by metagenomics and culture.</title>
        <authorList>
            <person name="Gilroy R."/>
            <person name="Ravi A."/>
            <person name="Getino M."/>
            <person name="Pursley I."/>
            <person name="Horton D.L."/>
            <person name="Alikhan N.F."/>
            <person name="Baker D."/>
            <person name="Gharbi K."/>
            <person name="Hall N."/>
            <person name="Watson M."/>
            <person name="Adriaenssens E.M."/>
            <person name="Foster-Nyarko E."/>
            <person name="Jarju S."/>
            <person name="Secka A."/>
            <person name="Antonio M."/>
            <person name="Oren A."/>
            <person name="Chaudhuri R.R."/>
            <person name="La Ragione R."/>
            <person name="Hildebrand F."/>
            <person name="Pallen M.J."/>
        </authorList>
    </citation>
    <scope>NUCLEOTIDE SEQUENCE</scope>
    <source>
        <strain evidence="3">ChiGjej1B1-14440</strain>
    </source>
</reference>
<proteinExistence type="predicted"/>
<dbReference type="PANTHER" id="PTHR22916">
    <property type="entry name" value="GLYCOSYLTRANSFERASE"/>
    <property type="match status" value="1"/>
</dbReference>
<evidence type="ECO:0000313" key="3">
    <source>
        <dbReference type="EMBL" id="HIX82379.1"/>
    </source>
</evidence>
<accession>A0A9D2BP36</accession>
<dbReference type="AlphaFoldDB" id="A0A9D2BP36"/>
<dbReference type="Pfam" id="PF00535">
    <property type="entry name" value="Glycos_transf_2"/>
    <property type="match status" value="1"/>
</dbReference>
<organism evidence="3 4">
    <name type="scientific">Candidatus Erysipelatoclostridium merdavium</name>
    <dbReference type="NCBI Taxonomy" id="2838566"/>
    <lineage>
        <taxon>Bacteria</taxon>
        <taxon>Bacillati</taxon>
        <taxon>Bacillota</taxon>
        <taxon>Erysipelotrichia</taxon>
        <taxon>Erysipelotrichales</taxon>
        <taxon>Erysipelotrichales incertae sedis</taxon>
    </lineage>
</organism>
<dbReference type="Gene3D" id="3.90.550.10">
    <property type="entry name" value="Spore Coat Polysaccharide Biosynthesis Protein SpsA, Chain A"/>
    <property type="match status" value="1"/>
</dbReference>
<keyword evidence="1" id="KW-1133">Transmembrane helix</keyword>
<name>A0A9D2BP36_9FIRM</name>
<evidence type="ECO:0000256" key="1">
    <source>
        <dbReference type="SAM" id="Phobius"/>
    </source>
</evidence>
<dbReference type="Proteomes" id="UP000886724">
    <property type="component" value="Unassembled WGS sequence"/>
</dbReference>
<reference evidence="3" key="2">
    <citation type="submission" date="2021-04" db="EMBL/GenBank/DDBJ databases">
        <authorList>
            <person name="Gilroy R."/>
        </authorList>
    </citation>
    <scope>NUCLEOTIDE SEQUENCE</scope>
    <source>
        <strain evidence="3">ChiGjej1B1-14440</strain>
    </source>
</reference>
<gene>
    <name evidence="3" type="ORF">H9980_10490</name>
</gene>
<dbReference type="GO" id="GO:0016758">
    <property type="term" value="F:hexosyltransferase activity"/>
    <property type="evidence" value="ECO:0007669"/>
    <property type="project" value="UniProtKB-ARBA"/>
</dbReference>
<keyword evidence="1" id="KW-0812">Transmembrane</keyword>
<comment type="caution">
    <text evidence="3">The sequence shown here is derived from an EMBL/GenBank/DDBJ whole genome shotgun (WGS) entry which is preliminary data.</text>
</comment>
<feature type="transmembrane region" description="Helical" evidence="1">
    <location>
        <begin position="266"/>
        <end position="285"/>
    </location>
</feature>
<feature type="domain" description="Glycosyltransferase 2-like" evidence="2">
    <location>
        <begin position="4"/>
        <end position="131"/>
    </location>
</feature>
<sequence>MKITVFTPTYNRRKTLQRLYDSLLEQTCKEFEWLVVDDGSTDETERYIESLKEDNKINITYYKQKNKGKHIAHNRGVKMAMGELFFCVDSDDFLPNDAIKNIYDNIETLRETDCGFISGKVDEKNNLLCSNISSSLPHVGLNKLNSIGINGEFSFVFKTQILRNYLYPEIDNEKFIGESVLYDKLELSGYTLCPVPGFLTICEYQENGLTSIFYKLMLENPIGYKIYYKQRIDIALTFKDRINYCLRYNAFKRLGKKNIFNYYGKYNFLVAVSYIPSFLLYLYYYKRNKY</sequence>
<dbReference type="PANTHER" id="PTHR22916:SF3">
    <property type="entry name" value="UDP-GLCNAC:BETAGAL BETA-1,3-N-ACETYLGLUCOSAMINYLTRANSFERASE-LIKE PROTEIN 1"/>
    <property type="match status" value="1"/>
</dbReference>